<dbReference type="AlphaFoldDB" id="A0A7X1TSZ8"/>
<proteinExistence type="predicted"/>
<keyword evidence="2" id="KW-1185">Reference proteome</keyword>
<sequence length="148" mass="15663">MIVGQADGAGTANLRPATARGGEALFMEPPFPTNFDGPISTIEIHYDVKRSARSQESPVLILNFVSPSGDRSVSRTARLGVGRTGSWKGRLPTGGKVFLNIVYDSCVSGSSATLGREGLRFNLKFNHGHKVESSMFSGSRTTGKGTCG</sequence>
<evidence type="ECO:0000313" key="1">
    <source>
        <dbReference type="EMBL" id="MPY68004.1"/>
    </source>
</evidence>
<dbReference type="Proteomes" id="UP000484842">
    <property type="component" value="Unassembled WGS sequence"/>
</dbReference>
<gene>
    <name evidence="1" type="ORF">F8S09_15195</name>
</gene>
<comment type="caution">
    <text evidence="1">The sequence shown here is derived from an EMBL/GenBank/DDBJ whole genome shotgun (WGS) entry which is preliminary data.</text>
</comment>
<protein>
    <submittedName>
        <fullName evidence="1">Uncharacterized protein</fullName>
    </submittedName>
</protein>
<organism evidence="1 2">
    <name type="scientific">Deinococcus terrestris</name>
    <dbReference type="NCBI Taxonomy" id="2651870"/>
    <lineage>
        <taxon>Bacteria</taxon>
        <taxon>Thermotogati</taxon>
        <taxon>Deinococcota</taxon>
        <taxon>Deinococci</taxon>
        <taxon>Deinococcales</taxon>
        <taxon>Deinococcaceae</taxon>
        <taxon>Deinococcus</taxon>
    </lineage>
</organism>
<dbReference type="RefSeq" id="WP_152872315.1">
    <property type="nucleotide sequence ID" value="NZ_WBSL01000013.1"/>
</dbReference>
<dbReference type="EMBL" id="WBSL01000013">
    <property type="protein sequence ID" value="MPY68004.1"/>
    <property type="molecule type" value="Genomic_DNA"/>
</dbReference>
<name>A0A7X1TSZ8_9DEIO</name>
<evidence type="ECO:0000313" key="2">
    <source>
        <dbReference type="Proteomes" id="UP000484842"/>
    </source>
</evidence>
<reference evidence="1 2" key="1">
    <citation type="submission" date="2019-10" db="EMBL/GenBank/DDBJ databases">
        <title>Deinococcus sp. isolated from soil.</title>
        <authorList>
            <person name="Li Y."/>
            <person name="Wang J."/>
        </authorList>
    </citation>
    <scope>NUCLEOTIDE SEQUENCE [LARGE SCALE GENOMIC DNA]</scope>
    <source>
        <strain evidence="1 2">SDU3-2</strain>
    </source>
</reference>
<accession>A0A7X1TSZ8</accession>